<evidence type="ECO:0000313" key="1">
    <source>
        <dbReference type="EMBL" id="KAF1981159.1"/>
    </source>
</evidence>
<evidence type="ECO:0000313" key="2">
    <source>
        <dbReference type="Proteomes" id="UP000800041"/>
    </source>
</evidence>
<evidence type="ECO:0008006" key="3">
    <source>
        <dbReference type="Google" id="ProtNLM"/>
    </source>
</evidence>
<dbReference type="EMBL" id="ML977206">
    <property type="protein sequence ID" value="KAF1981159.1"/>
    <property type="molecule type" value="Genomic_DNA"/>
</dbReference>
<dbReference type="OrthoDB" id="3979469at2759"/>
<sequence length="126" mass="13649">MRQHASLEKDEEMNAAAWVAARGAVRGAAVWGLCSGLLGVAAYAYSPVFRGLTIQFKVFLQSSAMVLGGMTEADSRLRLHEVQVRRSKRLARDAEVWRRWEADFEARGVPGVGSEGRVAAAGSEGD</sequence>
<dbReference type="AlphaFoldDB" id="A0A6G1GK75"/>
<accession>A0A6G1GK75</accession>
<organism evidence="1 2">
    <name type="scientific">Aulographum hederae CBS 113979</name>
    <dbReference type="NCBI Taxonomy" id="1176131"/>
    <lineage>
        <taxon>Eukaryota</taxon>
        <taxon>Fungi</taxon>
        <taxon>Dikarya</taxon>
        <taxon>Ascomycota</taxon>
        <taxon>Pezizomycotina</taxon>
        <taxon>Dothideomycetes</taxon>
        <taxon>Pleosporomycetidae</taxon>
        <taxon>Aulographales</taxon>
        <taxon>Aulographaceae</taxon>
    </lineage>
</organism>
<feature type="non-terminal residue" evidence="1">
    <location>
        <position position="126"/>
    </location>
</feature>
<reference evidence="1" key="1">
    <citation type="journal article" date="2020" name="Stud. Mycol.">
        <title>101 Dothideomycetes genomes: a test case for predicting lifestyles and emergence of pathogens.</title>
        <authorList>
            <person name="Haridas S."/>
            <person name="Albert R."/>
            <person name="Binder M."/>
            <person name="Bloem J."/>
            <person name="Labutti K."/>
            <person name="Salamov A."/>
            <person name="Andreopoulos B."/>
            <person name="Baker S."/>
            <person name="Barry K."/>
            <person name="Bills G."/>
            <person name="Bluhm B."/>
            <person name="Cannon C."/>
            <person name="Castanera R."/>
            <person name="Culley D."/>
            <person name="Daum C."/>
            <person name="Ezra D."/>
            <person name="Gonzalez J."/>
            <person name="Henrissat B."/>
            <person name="Kuo A."/>
            <person name="Liang C."/>
            <person name="Lipzen A."/>
            <person name="Lutzoni F."/>
            <person name="Magnuson J."/>
            <person name="Mondo S."/>
            <person name="Nolan M."/>
            <person name="Ohm R."/>
            <person name="Pangilinan J."/>
            <person name="Park H.-J."/>
            <person name="Ramirez L."/>
            <person name="Alfaro M."/>
            <person name="Sun H."/>
            <person name="Tritt A."/>
            <person name="Yoshinaga Y."/>
            <person name="Zwiers L.-H."/>
            <person name="Turgeon B."/>
            <person name="Goodwin S."/>
            <person name="Spatafora J."/>
            <person name="Crous P."/>
            <person name="Grigoriev I."/>
        </authorList>
    </citation>
    <scope>NUCLEOTIDE SEQUENCE</scope>
    <source>
        <strain evidence="1">CBS 113979</strain>
    </source>
</reference>
<dbReference type="PANTHER" id="PTHR39153:SF1">
    <property type="entry name" value="AGR244WP"/>
    <property type="match status" value="1"/>
</dbReference>
<gene>
    <name evidence="1" type="ORF">K402DRAFT_303315</name>
</gene>
<dbReference type="InterPro" id="IPR038882">
    <property type="entry name" value="Rcf3"/>
</dbReference>
<keyword evidence="2" id="KW-1185">Reference proteome</keyword>
<proteinExistence type="predicted"/>
<dbReference type="PANTHER" id="PTHR39153">
    <property type="entry name" value="AGR244WP"/>
    <property type="match status" value="1"/>
</dbReference>
<name>A0A6G1GK75_9PEZI</name>
<dbReference type="Proteomes" id="UP000800041">
    <property type="component" value="Unassembled WGS sequence"/>
</dbReference>
<protein>
    <recommendedName>
        <fullName evidence="3">Imidazoleglycerol-phosphate dehydratase</fullName>
    </recommendedName>
</protein>